<organism evidence="5 6">
    <name type="scientific">Hohenbuehelia grisea</name>
    <dbReference type="NCBI Taxonomy" id="104357"/>
    <lineage>
        <taxon>Eukaryota</taxon>
        <taxon>Fungi</taxon>
        <taxon>Dikarya</taxon>
        <taxon>Basidiomycota</taxon>
        <taxon>Agaricomycotina</taxon>
        <taxon>Agaricomycetes</taxon>
        <taxon>Agaricomycetidae</taxon>
        <taxon>Agaricales</taxon>
        <taxon>Pleurotineae</taxon>
        <taxon>Pleurotaceae</taxon>
        <taxon>Hohenbuehelia</taxon>
    </lineage>
</organism>
<keyword evidence="6" id="KW-1185">Reference proteome</keyword>
<dbReference type="InterPro" id="IPR050309">
    <property type="entry name" value="Type-B_Carboxylest/Lipase"/>
</dbReference>
<proteinExistence type="inferred from homology"/>
<dbReference type="SUPFAM" id="SSF53474">
    <property type="entry name" value="alpha/beta-Hydrolases"/>
    <property type="match status" value="1"/>
</dbReference>
<feature type="signal peptide" evidence="3">
    <location>
        <begin position="1"/>
        <end position="21"/>
    </location>
</feature>
<sequence>MVFLQLFVAALLSNAVQHSIAQPTHTPSPVVDLGYAKYQGFFHEASRVTNFLGVRYAQEPTGNLRWRAPTTPKKVVGIQPATSQPPRCFQGNTGQGVTAPSPINHRRAETLAISEDCLFLNVYTPGDIDSVKKPLPVVVWIHGGGYALGGATGFFGADTYDGNDLIREAGRGVVAVVIQYRLGLLGFLSSGQVNQNGDLNAGLLDQQFALQWIQTHIHKFGGDRNHVTIWGQSAGAGSVIQHMIANGGRTNPPLFKGGISSSSFIPSQYRFDDPIPEATFNKVVSQLNCTSSPDQLNCLRSLDADTLQLANSAVSAGAFFGTFNFAPVVDGRFIQQRPTVALQQKKINGDFFLAMTNTNEGALFVDANTADTVHVPTYIHNLFPALTQSQVSAAAAQYAPLGTPITQVNAIMSEAILICPSHYVLQAFNGKPAFKGHFAVPPAGHGNDLSYYFPSTNGPLSFNNTAFATAFSGVFLDFARFFNPNVKSGPTITPHWDSWTVSQRVEMLFNRTEAGAPDVREISSSQDQLRRCQFWESVSANTAQ</sequence>
<keyword evidence="3" id="KW-0732">Signal</keyword>
<dbReference type="Proteomes" id="UP001556367">
    <property type="component" value="Unassembled WGS sequence"/>
</dbReference>
<dbReference type="InterPro" id="IPR019826">
    <property type="entry name" value="Carboxylesterase_B_AS"/>
</dbReference>
<evidence type="ECO:0000313" key="6">
    <source>
        <dbReference type="Proteomes" id="UP001556367"/>
    </source>
</evidence>
<dbReference type="Gene3D" id="3.40.50.1820">
    <property type="entry name" value="alpha/beta hydrolase"/>
    <property type="match status" value="1"/>
</dbReference>
<evidence type="ECO:0000259" key="4">
    <source>
        <dbReference type="Pfam" id="PF00135"/>
    </source>
</evidence>
<dbReference type="Pfam" id="PF00135">
    <property type="entry name" value="COesterase"/>
    <property type="match status" value="1"/>
</dbReference>
<dbReference type="PROSITE" id="PS00941">
    <property type="entry name" value="CARBOXYLESTERASE_B_2"/>
    <property type="match status" value="1"/>
</dbReference>
<dbReference type="InterPro" id="IPR019819">
    <property type="entry name" value="Carboxylesterase_B_CS"/>
</dbReference>
<reference evidence="6" key="1">
    <citation type="submission" date="2024-06" db="EMBL/GenBank/DDBJ databases">
        <title>Multi-omics analyses provide insights into the biosynthesis of the anticancer antibiotic pleurotin in Hohenbuehelia grisea.</title>
        <authorList>
            <person name="Weaver J.A."/>
            <person name="Alberti F."/>
        </authorList>
    </citation>
    <scope>NUCLEOTIDE SEQUENCE [LARGE SCALE GENOMIC DNA]</scope>
    <source>
        <strain evidence="6">T-177</strain>
    </source>
</reference>
<dbReference type="PROSITE" id="PS00122">
    <property type="entry name" value="CARBOXYLESTERASE_B_1"/>
    <property type="match status" value="1"/>
</dbReference>
<evidence type="ECO:0000256" key="3">
    <source>
        <dbReference type="RuleBase" id="RU361235"/>
    </source>
</evidence>
<evidence type="ECO:0000256" key="1">
    <source>
        <dbReference type="ARBA" id="ARBA00005964"/>
    </source>
</evidence>
<evidence type="ECO:0000256" key="2">
    <source>
        <dbReference type="ARBA" id="ARBA00022801"/>
    </source>
</evidence>
<gene>
    <name evidence="5" type="ORF">HGRIS_011655</name>
</gene>
<comment type="similarity">
    <text evidence="1 3">Belongs to the type-B carboxylesterase/lipase family.</text>
</comment>
<dbReference type="InterPro" id="IPR029058">
    <property type="entry name" value="AB_hydrolase_fold"/>
</dbReference>
<dbReference type="EMBL" id="JASNQZ010000002">
    <property type="protein sequence ID" value="KAL0960003.1"/>
    <property type="molecule type" value="Genomic_DNA"/>
</dbReference>
<dbReference type="InterPro" id="IPR002018">
    <property type="entry name" value="CarbesteraseB"/>
</dbReference>
<accession>A0ABR3JVS4</accession>
<comment type="caution">
    <text evidence="5">The sequence shown here is derived from an EMBL/GenBank/DDBJ whole genome shotgun (WGS) entry which is preliminary data.</text>
</comment>
<name>A0ABR3JVS4_9AGAR</name>
<dbReference type="PANTHER" id="PTHR11559">
    <property type="entry name" value="CARBOXYLESTERASE"/>
    <property type="match status" value="1"/>
</dbReference>
<feature type="chain" id="PRO_5044962552" description="Carboxylic ester hydrolase" evidence="3">
    <location>
        <begin position="22"/>
        <end position="544"/>
    </location>
</feature>
<dbReference type="EC" id="3.1.1.-" evidence="3"/>
<feature type="domain" description="Carboxylesterase type B" evidence="4">
    <location>
        <begin position="28"/>
        <end position="514"/>
    </location>
</feature>
<protein>
    <recommendedName>
        <fullName evidence="3">Carboxylic ester hydrolase</fullName>
        <ecNumber evidence="3">3.1.1.-</ecNumber>
    </recommendedName>
</protein>
<keyword evidence="2 3" id="KW-0378">Hydrolase</keyword>
<evidence type="ECO:0000313" key="5">
    <source>
        <dbReference type="EMBL" id="KAL0960003.1"/>
    </source>
</evidence>